<dbReference type="GO" id="GO:0005801">
    <property type="term" value="C:cis-Golgi network"/>
    <property type="evidence" value="ECO:0007669"/>
    <property type="project" value="TreeGrafter"/>
</dbReference>
<dbReference type="Proteomes" id="UP000515308">
    <property type="component" value="Chromosome PVLDE_11"/>
</dbReference>
<evidence type="ECO:0000313" key="3">
    <source>
        <dbReference type="EMBL" id="CAD2095106.1"/>
    </source>
</evidence>
<dbReference type="AlphaFoldDB" id="A0A6V7SAN3"/>
<evidence type="ECO:0000313" key="4">
    <source>
        <dbReference type="Proteomes" id="UP000515308"/>
    </source>
</evidence>
<dbReference type="Pfam" id="PF04051">
    <property type="entry name" value="TRAPP"/>
    <property type="match status" value="1"/>
</dbReference>
<dbReference type="InterPro" id="IPR037992">
    <property type="entry name" value="TRAPPC6/Trs33"/>
</dbReference>
<protein>
    <submittedName>
        <fullName evidence="3">Trafficking protein particle complex subunit 6A, putative</fullName>
    </submittedName>
</protein>
<dbReference type="VEuPathDB" id="PlasmoDB:PVLDE_1101800"/>
<evidence type="ECO:0000256" key="2">
    <source>
        <dbReference type="SAM" id="MobiDB-lite"/>
    </source>
</evidence>
<accession>A0A6V7SAN3</accession>
<dbReference type="InterPro" id="IPR007194">
    <property type="entry name" value="TRAPP_component"/>
</dbReference>
<comment type="similarity">
    <text evidence="1">Belongs to the TRAPP small subunits family. BET3 subfamily.</text>
</comment>
<dbReference type="SUPFAM" id="SSF111126">
    <property type="entry name" value="Ligand-binding domain in the NO signalling and Golgi transport"/>
    <property type="match status" value="1"/>
</dbReference>
<organism evidence="3 4">
    <name type="scientific">Plasmodium vinckei lentum</name>
    <dbReference type="NCBI Taxonomy" id="138297"/>
    <lineage>
        <taxon>Eukaryota</taxon>
        <taxon>Sar</taxon>
        <taxon>Alveolata</taxon>
        <taxon>Apicomplexa</taxon>
        <taxon>Aconoidasida</taxon>
        <taxon>Haemosporida</taxon>
        <taxon>Plasmodiidae</taxon>
        <taxon>Plasmodium</taxon>
        <taxon>Plasmodium (Vinckeia)</taxon>
    </lineage>
</organism>
<dbReference type="PANTHER" id="PTHR12817">
    <property type="entry name" value="TRAFFICKING PROTEIN PARTICLE COMPLEX SUBUNIT 6B"/>
    <property type="match status" value="1"/>
</dbReference>
<feature type="compositionally biased region" description="Basic and acidic residues" evidence="2">
    <location>
        <begin position="47"/>
        <end position="83"/>
    </location>
</feature>
<proteinExistence type="inferred from homology"/>
<dbReference type="Gene3D" id="3.30.1380.20">
    <property type="entry name" value="Trafficking protein particle complex subunit 3"/>
    <property type="match status" value="1"/>
</dbReference>
<gene>
    <name evidence="3" type="ORF">PVLDE_1101800</name>
</gene>
<dbReference type="EMBL" id="LR865373">
    <property type="protein sequence ID" value="CAD2095106.1"/>
    <property type="molecule type" value="Genomic_DNA"/>
</dbReference>
<dbReference type="GO" id="GO:0006888">
    <property type="term" value="P:endoplasmic reticulum to Golgi vesicle-mediated transport"/>
    <property type="evidence" value="ECO:0007669"/>
    <property type="project" value="TreeGrafter"/>
</dbReference>
<reference evidence="3 4" key="1">
    <citation type="submission" date="2020-08" db="EMBL/GenBank/DDBJ databases">
        <authorList>
            <person name="Ramaprasad A."/>
        </authorList>
    </citation>
    <scope>NUCLEOTIDE SEQUENCE [LARGE SCALE GENOMIC DNA]</scope>
</reference>
<feature type="compositionally biased region" description="Basic and acidic residues" evidence="2">
    <location>
        <begin position="93"/>
        <end position="110"/>
    </location>
</feature>
<name>A0A6V7SAN3_PLAVN</name>
<dbReference type="GO" id="GO:0005802">
    <property type="term" value="C:trans-Golgi network"/>
    <property type="evidence" value="ECO:0007669"/>
    <property type="project" value="TreeGrafter"/>
</dbReference>
<dbReference type="InterPro" id="IPR024096">
    <property type="entry name" value="NO_sig/Golgi_transp_ligand-bd"/>
</dbReference>
<dbReference type="PANTHER" id="PTHR12817:SF0">
    <property type="entry name" value="GEO08327P1"/>
    <property type="match status" value="1"/>
</dbReference>
<dbReference type="GO" id="GO:0030008">
    <property type="term" value="C:TRAPP complex"/>
    <property type="evidence" value="ECO:0007669"/>
    <property type="project" value="TreeGrafter"/>
</dbReference>
<feature type="region of interest" description="Disordered" evidence="2">
    <location>
        <begin position="47"/>
        <end position="110"/>
    </location>
</feature>
<evidence type="ECO:0000256" key="1">
    <source>
        <dbReference type="ARBA" id="ARBA00006218"/>
    </source>
</evidence>
<sequence length="247" mass="28112">MQPRQMSEGKISKISLLLLINEIINFNIKLVKENILDIDSVSGGENVHEQVKQASEENNEEVKNDKVKNGEVRNKLNKQDNKLDTSIPTQSEKNNDDGDQSKRNCTDVDEGKHHTNILTNRLKDMGKGIGIKLVERILVYKNDIADIKDIIKIIGKDMWLIIFNKSIDKLQTYKKNIYIIVDNDISVYLKHTMIDNGTNQKNNFIHAFIILIIGIIKGVLSRFKIDACIAYNLNYPACSFQISILDG</sequence>